<dbReference type="GO" id="GO:0005737">
    <property type="term" value="C:cytoplasm"/>
    <property type="evidence" value="ECO:0007669"/>
    <property type="project" value="UniProtKB-SubCell"/>
</dbReference>
<evidence type="ECO:0000256" key="3">
    <source>
        <dbReference type="ARBA" id="ARBA00023002"/>
    </source>
</evidence>
<evidence type="ECO:0000259" key="9">
    <source>
        <dbReference type="Pfam" id="PF14748"/>
    </source>
</evidence>
<keyword evidence="4 7" id="KW-0641">Proline biosynthesis</keyword>
<evidence type="ECO:0000256" key="7">
    <source>
        <dbReference type="RuleBase" id="RU003903"/>
    </source>
</evidence>
<comment type="similarity">
    <text evidence="1 4 7">Belongs to the pyrroline-5-carboxylate reductase family.</text>
</comment>
<comment type="subcellular location">
    <subcellularLocation>
        <location evidence="4">Cytoplasm</location>
    </subcellularLocation>
</comment>
<dbReference type="FunFam" id="1.10.3730.10:FF:000001">
    <property type="entry name" value="Pyrroline-5-carboxylate reductase"/>
    <property type="match status" value="1"/>
</dbReference>
<keyword evidence="3 4" id="KW-0560">Oxidoreductase</keyword>
<evidence type="ECO:0000256" key="5">
    <source>
        <dbReference type="NCBIfam" id="TIGR00112"/>
    </source>
</evidence>
<evidence type="ECO:0000259" key="8">
    <source>
        <dbReference type="Pfam" id="PF03807"/>
    </source>
</evidence>
<dbReference type="GO" id="GO:0055129">
    <property type="term" value="P:L-proline biosynthetic process"/>
    <property type="evidence" value="ECO:0007669"/>
    <property type="project" value="UniProtKB-UniRule"/>
</dbReference>
<gene>
    <name evidence="4" type="primary">proC</name>
    <name evidence="10" type="ORF">Nstercoris_00495</name>
</gene>
<evidence type="ECO:0000256" key="2">
    <source>
        <dbReference type="ARBA" id="ARBA00022857"/>
    </source>
</evidence>
<evidence type="ECO:0000256" key="6">
    <source>
        <dbReference type="PIRSR" id="PIRSR000193-1"/>
    </source>
</evidence>
<dbReference type="InterPro" id="IPR008927">
    <property type="entry name" value="6-PGluconate_DH-like_C_sf"/>
</dbReference>
<dbReference type="SUPFAM" id="SSF51735">
    <property type="entry name" value="NAD(P)-binding Rossmann-fold domains"/>
    <property type="match status" value="1"/>
</dbReference>
<dbReference type="GO" id="GO:0004735">
    <property type="term" value="F:pyrroline-5-carboxylate reductase activity"/>
    <property type="evidence" value="ECO:0007669"/>
    <property type="project" value="UniProtKB-UniRule"/>
</dbReference>
<dbReference type="Gene3D" id="3.40.50.720">
    <property type="entry name" value="NAD(P)-binding Rossmann-like Domain"/>
    <property type="match status" value="1"/>
</dbReference>
<dbReference type="Pfam" id="PF03807">
    <property type="entry name" value="F420_oxidored"/>
    <property type="match status" value="1"/>
</dbReference>
<dbReference type="HAMAP" id="MF_01925">
    <property type="entry name" value="P5C_reductase"/>
    <property type="match status" value="1"/>
</dbReference>
<keyword evidence="4 7" id="KW-0028">Amino-acid biosynthesis</keyword>
<dbReference type="InterPro" id="IPR000304">
    <property type="entry name" value="Pyrroline-COOH_reductase"/>
</dbReference>
<dbReference type="PIRSF" id="PIRSF000193">
    <property type="entry name" value="Pyrrol-5-carb_rd"/>
    <property type="match status" value="1"/>
</dbReference>
<dbReference type="PANTHER" id="PTHR11645">
    <property type="entry name" value="PYRROLINE-5-CARBOXYLATE REDUCTASE"/>
    <property type="match status" value="1"/>
</dbReference>
<dbReference type="SUPFAM" id="SSF48179">
    <property type="entry name" value="6-phosphogluconate dehydrogenase C-terminal domain-like"/>
    <property type="match status" value="1"/>
</dbReference>
<dbReference type="AlphaFoldDB" id="A0A4Y1YJR2"/>
<dbReference type="PANTHER" id="PTHR11645:SF0">
    <property type="entry name" value="PYRROLINE-5-CARBOXYLATE REDUCTASE 3"/>
    <property type="match status" value="1"/>
</dbReference>
<name>A0A4Y1YJR2_9PROT</name>
<comment type="catalytic activity">
    <reaction evidence="4">
        <text>L-proline + NAD(+) = (S)-1-pyrroline-5-carboxylate + NADH + 2 H(+)</text>
        <dbReference type="Rhea" id="RHEA:14105"/>
        <dbReference type="ChEBI" id="CHEBI:15378"/>
        <dbReference type="ChEBI" id="CHEBI:17388"/>
        <dbReference type="ChEBI" id="CHEBI:57540"/>
        <dbReference type="ChEBI" id="CHEBI:57945"/>
        <dbReference type="ChEBI" id="CHEBI:60039"/>
        <dbReference type="EC" id="1.5.1.2"/>
    </reaction>
</comment>
<protein>
    <recommendedName>
        <fullName evidence="4 5">Pyrroline-5-carboxylate reductase</fullName>
        <shortName evidence="4">P5C reductase</shortName>
        <shortName evidence="4">P5CR</shortName>
        <ecNumber evidence="4 5">1.5.1.2</ecNumber>
    </recommendedName>
    <alternativeName>
        <fullName evidence="4">PCA reductase</fullName>
    </alternativeName>
</protein>
<keyword evidence="2 4" id="KW-0521">NADP</keyword>
<keyword evidence="4" id="KW-0963">Cytoplasm</keyword>
<dbReference type="UniPathway" id="UPA00098">
    <property type="reaction ID" value="UER00361"/>
</dbReference>
<comment type="function">
    <text evidence="4">Catalyzes the reduction of 1-pyrroline-5-carboxylate (PCA) to L-proline.</text>
</comment>
<evidence type="ECO:0000313" key="11">
    <source>
        <dbReference type="Proteomes" id="UP000316473"/>
    </source>
</evidence>
<comment type="pathway">
    <text evidence="4 7">Amino-acid biosynthesis; L-proline biosynthesis; L-proline from L-glutamate 5-semialdehyde: step 1/1.</text>
</comment>
<sequence length="288" mass="30800">MNIAFIGGGNMARAMIGGMIQHGYDAAQISVVEIDAQQQQQLVEKYGVTITASIAEGIQDSDVAVLAVKPQQLHAAISETAPSFQNKLVISIAAGIRTSDLSQWLDQHEFIIRAMPNTPALVGKGVTGLYALPRVSAQQKEQASKILEGIGAVVWVRKEVQLDAVTALSGCGPAYVFYFLEAMQQAGTEQGLAADVAKQLAVQTFLGAAHLAAQSDDALETLRARVTSKGGVTEQALLSMEQSNIKGAFIRAMQVANERSREMGEMLSERQTGALDAIKPDTFFAPRR</sequence>
<dbReference type="PROSITE" id="PS00521">
    <property type="entry name" value="P5CR"/>
    <property type="match status" value="1"/>
</dbReference>
<feature type="binding site" evidence="6">
    <location>
        <begin position="67"/>
        <end position="70"/>
    </location>
    <ligand>
        <name>NADP(+)</name>
        <dbReference type="ChEBI" id="CHEBI:58349"/>
    </ligand>
</feature>
<keyword evidence="11" id="KW-1185">Reference proteome</keyword>
<reference evidence="10 11" key="1">
    <citation type="submission" date="2019-06" db="EMBL/GenBank/DDBJ databases">
        <title>Nitrosomonas stercoris KYUHI-S whole genome shotgun sequence.</title>
        <authorList>
            <person name="Nakagawa T."/>
            <person name="Tsuchiya Y."/>
            <person name="Takahashi R."/>
        </authorList>
    </citation>
    <scope>NUCLEOTIDE SEQUENCE [LARGE SCALE GENOMIC DNA]</scope>
    <source>
        <strain evidence="10 11">KYUHI-S</strain>
    </source>
</reference>
<dbReference type="Gene3D" id="1.10.3730.10">
    <property type="entry name" value="ProC C-terminal domain-like"/>
    <property type="match status" value="1"/>
</dbReference>
<dbReference type="EC" id="1.5.1.2" evidence="4 5"/>
<dbReference type="InterPro" id="IPR053790">
    <property type="entry name" value="P5CR-like_CS"/>
</dbReference>
<dbReference type="Pfam" id="PF14748">
    <property type="entry name" value="P5CR_dimer"/>
    <property type="match status" value="1"/>
</dbReference>
<feature type="domain" description="Pyrroline-5-carboxylate reductase dimerisation" evidence="9">
    <location>
        <begin position="159"/>
        <end position="263"/>
    </location>
</feature>
<dbReference type="EMBL" id="AP019755">
    <property type="protein sequence ID" value="BBL34264.1"/>
    <property type="molecule type" value="Genomic_DNA"/>
</dbReference>
<evidence type="ECO:0000256" key="1">
    <source>
        <dbReference type="ARBA" id="ARBA00005525"/>
    </source>
</evidence>
<dbReference type="KEGG" id="nst:Nstercoris_00495"/>
<dbReference type="InterPro" id="IPR028939">
    <property type="entry name" value="P5C_Rdtase_cat_N"/>
</dbReference>
<proteinExistence type="inferred from homology"/>
<organism evidence="10 11">
    <name type="scientific">Nitrosomonas stercoris</name>
    <dbReference type="NCBI Taxonomy" id="1444684"/>
    <lineage>
        <taxon>Bacteria</taxon>
        <taxon>Pseudomonadati</taxon>
        <taxon>Pseudomonadota</taxon>
        <taxon>Betaproteobacteria</taxon>
        <taxon>Nitrosomonadales</taxon>
        <taxon>Nitrosomonadaceae</taxon>
        <taxon>Nitrosomonas</taxon>
    </lineage>
</organism>
<accession>A0A4Y1YJR2</accession>
<feature type="binding site" evidence="6">
    <location>
        <begin position="6"/>
        <end position="11"/>
    </location>
    <ligand>
        <name>NADP(+)</name>
        <dbReference type="ChEBI" id="CHEBI:58349"/>
    </ligand>
</feature>
<feature type="domain" description="Pyrroline-5-carboxylate reductase catalytic N-terminal" evidence="8">
    <location>
        <begin position="3"/>
        <end position="95"/>
    </location>
</feature>
<evidence type="ECO:0000313" key="10">
    <source>
        <dbReference type="EMBL" id="BBL34264.1"/>
    </source>
</evidence>
<dbReference type="InterPro" id="IPR029036">
    <property type="entry name" value="P5CR_dimer"/>
</dbReference>
<dbReference type="InterPro" id="IPR036291">
    <property type="entry name" value="NAD(P)-bd_dom_sf"/>
</dbReference>
<dbReference type="NCBIfam" id="TIGR00112">
    <property type="entry name" value="proC"/>
    <property type="match status" value="1"/>
</dbReference>
<dbReference type="Proteomes" id="UP000316473">
    <property type="component" value="Chromosome"/>
</dbReference>
<evidence type="ECO:0000256" key="4">
    <source>
        <dbReference type="HAMAP-Rule" id="MF_01925"/>
    </source>
</evidence>
<comment type="catalytic activity">
    <reaction evidence="4 7">
        <text>L-proline + NADP(+) = (S)-1-pyrroline-5-carboxylate + NADPH + 2 H(+)</text>
        <dbReference type="Rhea" id="RHEA:14109"/>
        <dbReference type="ChEBI" id="CHEBI:15378"/>
        <dbReference type="ChEBI" id="CHEBI:17388"/>
        <dbReference type="ChEBI" id="CHEBI:57783"/>
        <dbReference type="ChEBI" id="CHEBI:58349"/>
        <dbReference type="ChEBI" id="CHEBI:60039"/>
        <dbReference type="EC" id="1.5.1.2"/>
    </reaction>
</comment>